<evidence type="ECO:0008006" key="3">
    <source>
        <dbReference type="Google" id="ProtNLM"/>
    </source>
</evidence>
<evidence type="ECO:0000313" key="1">
    <source>
        <dbReference type="EMBL" id="SEG99208.1"/>
    </source>
</evidence>
<dbReference type="EMBL" id="FNVT01000012">
    <property type="protein sequence ID" value="SEG99208.1"/>
    <property type="molecule type" value="Genomic_DNA"/>
</dbReference>
<protein>
    <recommendedName>
        <fullName evidence="3">DUF1579 domain-containing protein</fullName>
    </recommendedName>
</protein>
<gene>
    <name evidence="1" type="ORF">SAMN05444920_112288</name>
</gene>
<organism evidence="1 2">
    <name type="scientific">Nonomuraea solani</name>
    <dbReference type="NCBI Taxonomy" id="1144553"/>
    <lineage>
        <taxon>Bacteria</taxon>
        <taxon>Bacillati</taxon>
        <taxon>Actinomycetota</taxon>
        <taxon>Actinomycetes</taxon>
        <taxon>Streptosporangiales</taxon>
        <taxon>Streptosporangiaceae</taxon>
        <taxon>Nonomuraea</taxon>
    </lineage>
</organism>
<dbReference type="RefSeq" id="WP_103960532.1">
    <property type="nucleotide sequence ID" value="NZ_FNVT01000012.1"/>
</dbReference>
<sequence length="150" mass="17278">MADRHPVLARLDPLIGRWTVKLKVDGMGSGWTEFAWQDDGMYLHQRSGVEPLPTAPKEWREDAPSSTTSVIGLDDASEELTMLYADARGVHRVYRMTLADGVWRIWRNAPGFFQRFHGTFSDDGDTIDARWEMSEDGENWHVDFELTYTR</sequence>
<proteinExistence type="predicted"/>
<evidence type="ECO:0000313" key="2">
    <source>
        <dbReference type="Proteomes" id="UP000236732"/>
    </source>
</evidence>
<accession>A0A1H6EMY2</accession>
<name>A0A1H6EMY2_9ACTN</name>
<dbReference type="AlphaFoldDB" id="A0A1H6EMY2"/>
<dbReference type="Proteomes" id="UP000236732">
    <property type="component" value="Unassembled WGS sequence"/>
</dbReference>
<dbReference type="OrthoDB" id="4210699at2"/>
<reference evidence="1 2" key="1">
    <citation type="submission" date="2016-10" db="EMBL/GenBank/DDBJ databases">
        <authorList>
            <person name="de Groot N.N."/>
        </authorList>
    </citation>
    <scope>NUCLEOTIDE SEQUENCE [LARGE SCALE GENOMIC DNA]</scope>
    <source>
        <strain evidence="1 2">CGMCC 4.7037</strain>
    </source>
</reference>
<keyword evidence="2" id="KW-1185">Reference proteome</keyword>